<dbReference type="PANTHER" id="PTHR38471:SF2">
    <property type="entry name" value="FOUR HELIX BUNDLE PROTEIN"/>
    <property type="match status" value="1"/>
</dbReference>
<dbReference type="InterPro" id="IPR036583">
    <property type="entry name" value="23S_rRNA_IVS_sf"/>
</dbReference>
<dbReference type="Pfam" id="PF05635">
    <property type="entry name" value="23S_rRNA_IVP"/>
    <property type="match status" value="1"/>
</dbReference>
<proteinExistence type="predicted"/>
<dbReference type="InterPro" id="IPR012657">
    <property type="entry name" value="23S_rRNA-intervening_sequence"/>
</dbReference>
<dbReference type="NCBIfam" id="TIGR02436">
    <property type="entry name" value="four helix bundle protein"/>
    <property type="match status" value="1"/>
</dbReference>
<organism evidence="1 2">
    <name type="scientific">Candidatus Nealsonbacteria bacterium CG_4_9_14_0_8_um_filter_36_17</name>
    <dbReference type="NCBI Taxonomy" id="1974693"/>
    <lineage>
        <taxon>Bacteria</taxon>
        <taxon>Candidatus Nealsoniibacteriota</taxon>
    </lineage>
</organism>
<comment type="caution">
    <text evidence="1">The sequence shown here is derived from an EMBL/GenBank/DDBJ whole genome shotgun (WGS) entry which is preliminary data.</text>
</comment>
<dbReference type="AlphaFoldDB" id="A0A2M8DLX5"/>
<name>A0A2M8DLX5_9BACT</name>
<dbReference type="PANTHER" id="PTHR38471">
    <property type="entry name" value="FOUR HELIX BUNDLE PROTEIN"/>
    <property type="match status" value="1"/>
</dbReference>
<dbReference type="CDD" id="cd16377">
    <property type="entry name" value="23S_rRNA_IVP_like"/>
    <property type="match status" value="1"/>
</dbReference>
<dbReference type="NCBIfam" id="NF008911">
    <property type="entry name" value="PRK12275.1-2"/>
    <property type="match status" value="1"/>
</dbReference>
<evidence type="ECO:0000313" key="1">
    <source>
        <dbReference type="EMBL" id="PJB98806.1"/>
    </source>
</evidence>
<gene>
    <name evidence="1" type="ORF">CO078_00800</name>
</gene>
<accession>A0A2M8DLX5</accession>
<protein>
    <submittedName>
        <fullName evidence="1">Four helix bundle protein</fullName>
    </submittedName>
</protein>
<dbReference type="Proteomes" id="UP000230097">
    <property type="component" value="Unassembled WGS sequence"/>
</dbReference>
<sequence>MLTSYQQLKVWQKSIDLVAEVYRLTKLYPKEELYGITIQSRRAAVSIPSNIAEGYTRKHRQEYIQFIRIAFGSGAELETQLIIGKKLKFAPPEEFKKSEDLLDEVMKMLNGLINTLVAKP</sequence>
<evidence type="ECO:0000313" key="2">
    <source>
        <dbReference type="Proteomes" id="UP000230097"/>
    </source>
</evidence>
<dbReference type="SUPFAM" id="SSF158446">
    <property type="entry name" value="IVS-encoded protein-like"/>
    <property type="match status" value="1"/>
</dbReference>
<dbReference type="Gene3D" id="1.20.1440.60">
    <property type="entry name" value="23S rRNA-intervening sequence"/>
    <property type="match status" value="1"/>
</dbReference>
<reference evidence="2" key="1">
    <citation type="submission" date="2017-09" db="EMBL/GenBank/DDBJ databases">
        <title>Depth-based differentiation of microbial function through sediment-hosted aquifers and enrichment of novel symbionts in the deep terrestrial subsurface.</title>
        <authorList>
            <person name="Probst A.J."/>
            <person name="Ladd B."/>
            <person name="Jarett J.K."/>
            <person name="Geller-Mcgrath D.E."/>
            <person name="Sieber C.M.K."/>
            <person name="Emerson J.B."/>
            <person name="Anantharaman K."/>
            <person name="Thomas B.C."/>
            <person name="Malmstrom R."/>
            <person name="Stieglmeier M."/>
            <person name="Klingl A."/>
            <person name="Woyke T."/>
            <person name="Ryan C.M."/>
            <person name="Banfield J.F."/>
        </authorList>
    </citation>
    <scope>NUCLEOTIDE SEQUENCE [LARGE SCALE GENOMIC DNA]</scope>
</reference>
<dbReference type="EMBL" id="PFTC01000023">
    <property type="protein sequence ID" value="PJB98806.1"/>
    <property type="molecule type" value="Genomic_DNA"/>
</dbReference>